<dbReference type="GO" id="GO:0004016">
    <property type="term" value="F:adenylate cyclase activity"/>
    <property type="evidence" value="ECO:0007669"/>
    <property type="project" value="UniProtKB-ARBA"/>
</dbReference>
<dbReference type="PROSITE" id="PS50005">
    <property type="entry name" value="TPR"/>
    <property type="match status" value="3"/>
</dbReference>
<comment type="caution">
    <text evidence="6">The sequence shown here is derived from an EMBL/GenBank/DDBJ whole genome shotgun (WGS) entry which is preliminary data.</text>
</comment>
<evidence type="ECO:0000256" key="1">
    <source>
        <dbReference type="ARBA" id="ARBA00022737"/>
    </source>
</evidence>
<dbReference type="GO" id="GO:0009279">
    <property type="term" value="C:cell outer membrane"/>
    <property type="evidence" value="ECO:0007669"/>
    <property type="project" value="TreeGrafter"/>
</dbReference>
<dbReference type="InterPro" id="IPR050498">
    <property type="entry name" value="Ycf3"/>
</dbReference>
<dbReference type="GO" id="GO:0009190">
    <property type="term" value="P:cyclic nucleotide biosynthetic process"/>
    <property type="evidence" value="ECO:0007669"/>
    <property type="project" value="InterPro"/>
</dbReference>
<dbReference type="RefSeq" id="WP_146250853.1">
    <property type="nucleotide sequence ID" value="NZ_QKTX01000001.1"/>
</dbReference>
<dbReference type="SUPFAM" id="SSF48452">
    <property type="entry name" value="TPR-like"/>
    <property type="match status" value="2"/>
</dbReference>
<evidence type="ECO:0000259" key="5">
    <source>
        <dbReference type="PROSITE" id="PS50125"/>
    </source>
</evidence>
<evidence type="ECO:0000256" key="3">
    <source>
        <dbReference type="PROSITE-ProRule" id="PRU00339"/>
    </source>
</evidence>
<feature type="transmembrane region" description="Helical" evidence="4">
    <location>
        <begin position="192"/>
        <end position="210"/>
    </location>
</feature>
<keyword evidence="4" id="KW-0472">Membrane</keyword>
<dbReference type="SMART" id="SM00028">
    <property type="entry name" value="TPR"/>
    <property type="match status" value="5"/>
</dbReference>
<dbReference type="Proteomes" id="UP000248917">
    <property type="component" value="Unassembled WGS sequence"/>
</dbReference>
<dbReference type="CDD" id="cd07302">
    <property type="entry name" value="CHD"/>
    <property type="match status" value="1"/>
</dbReference>
<dbReference type="Pfam" id="PF13432">
    <property type="entry name" value="TPR_16"/>
    <property type="match status" value="1"/>
</dbReference>
<protein>
    <submittedName>
        <fullName evidence="6">Class 3 adenylate cyclase</fullName>
    </submittedName>
</protein>
<dbReference type="AlphaFoldDB" id="A0A326S0V7"/>
<dbReference type="Gene3D" id="3.40.50.10070">
    <property type="entry name" value="TolB, N-terminal domain"/>
    <property type="match status" value="1"/>
</dbReference>
<dbReference type="InterPro" id="IPR001054">
    <property type="entry name" value="A/G_cyclase"/>
</dbReference>
<dbReference type="GO" id="GO:0046813">
    <property type="term" value="P:receptor-mediated virion attachment to host cell"/>
    <property type="evidence" value="ECO:0007669"/>
    <property type="project" value="TreeGrafter"/>
</dbReference>
<keyword evidence="7" id="KW-1185">Reference proteome</keyword>
<proteinExistence type="predicted"/>
<evidence type="ECO:0000313" key="7">
    <source>
        <dbReference type="Proteomes" id="UP000248917"/>
    </source>
</evidence>
<keyword evidence="1" id="KW-0677">Repeat</keyword>
<feature type="repeat" description="TPR" evidence="3">
    <location>
        <begin position="474"/>
        <end position="507"/>
    </location>
</feature>
<accession>A0A326S0V7</accession>
<dbReference type="InterPro" id="IPR011990">
    <property type="entry name" value="TPR-like_helical_dom_sf"/>
</dbReference>
<dbReference type="SUPFAM" id="SSF55073">
    <property type="entry name" value="Nucleotide cyclase"/>
    <property type="match status" value="1"/>
</dbReference>
<feature type="repeat" description="TPR" evidence="3">
    <location>
        <begin position="440"/>
        <end position="473"/>
    </location>
</feature>
<organism evidence="6 7">
    <name type="scientific">Algoriphagus aquaeductus</name>
    <dbReference type="NCBI Taxonomy" id="475299"/>
    <lineage>
        <taxon>Bacteria</taxon>
        <taxon>Pseudomonadati</taxon>
        <taxon>Bacteroidota</taxon>
        <taxon>Cytophagia</taxon>
        <taxon>Cytophagales</taxon>
        <taxon>Cyclobacteriaceae</taxon>
        <taxon>Algoriphagus</taxon>
    </lineage>
</organism>
<dbReference type="PANTHER" id="PTHR44858">
    <property type="entry name" value="TETRATRICOPEPTIDE REPEAT PROTEIN 6"/>
    <property type="match status" value="1"/>
</dbReference>
<reference evidence="6 7" key="1">
    <citation type="submission" date="2018-06" db="EMBL/GenBank/DDBJ databases">
        <title>Genomic Encyclopedia of Archaeal and Bacterial Type Strains, Phase II (KMG-II): from individual species to whole genera.</title>
        <authorList>
            <person name="Goeker M."/>
        </authorList>
    </citation>
    <scope>NUCLEOTIDE SEQUENCE [LARGE SCALE GENOMIC DNA]</scope>
    <source>
        <strain evidence="6 7">T4</strain>
    </source>
</reference>
<evidence type="ECO:0000256" key="2">
    <source>
        <dbReference type="ARBA" id="ARBA00022803"/>
    </source>
</evidence>
<evidence type="ECO:0000256" key="4">
    <source>
        <dbReference type="SAM" id="Phobius"/>
    </source>
</evidence>
<dbReference type="Pfam" id="PF13414">
    <property type="entry name" value="TPR_11"/>
    <property type="match status" value="1"/>
</dbReference>
<dbReference type="Gene3D" id="3.30.70.1230">
    <property type="entry name" value="Nucleotide cyclase"/>
    <property type="match status" value="1"/>
</dbReference>
<name>A0A326S0V7_9BACT</name>
<sequence>MSAELLRKQAVVFFSDIVGYTRLMGKDEDGAFELMKNNLAIHQKFFDQYEGKIIKELGDGILGVFDLPQNAILASLEIQKEIKALGKFSIRVGMHCGDIIFDHGDVFGDAVNQSSRIQSVGIPSSVLISDQLFQQLPKGNSFTTTKLGGFSLKNVTHKVELHAIINPPLAIPKRSDILQNIKFQEKASWRTWAGLGVILLLLLSLGYMWLANNPVWKNEKSIAVIPFTNLNPSEEFDYFSDGLTENVIGQLSKIQAIKTINYSTMKSFKGIESPADSISRVLGVSALLRGELEWLSTGVRISLQLIDAEKNKNVWSVRYLREGHDITNLQNEIAREIARIFDANLSIEESSQIGKGETENLQAYEFRLKGNRLYSFFTDSSFQQAVNLYKKAIELDPNYALAYADLANAYSQLGYSFGQAYYDSSLEASAKSLALQPNLSEGFSAQGSAYYYMGKLTFAKSSFENALVQNPNLSQALGNIGTVYFIKGDLENALKYQLQSIKLGPNNYLPYQNLGWIYFILGQHNLALEYLDKSFSLSQQIETLEVKSRLLIEMGRSAEVKEVMDQILQLPGGAGFWGQKARGIVQLYLGEAALAEELLQKSFDTQPEFSEYISTPIHLAYLLNRKGQVSEASFLLDGSSNIRRQSMESGNEDFVLPLDLANCYAIQGNRDAAIRYLTVAYERGWKESFLITQNPAFKELLVDKEMKKLISILEKDINQINSKIQSTSLQRNK</sequence>
<dbReference type="PROSITE" id="PS50125">
    <property type="entry name" value="GUANYLATE_CYCLASE_2"/>
    <property type="match status" value="1"/>
</dbReference>
<keyword evidence="2 3" id="KW-0802">TPR repeat</keyword>
<feature type="repeat" description="TPR" evidence="3">
    <location>
        <begin position="366"/>
        <end position="399"/>
    </location>
</feature>
<dbReference type="InterPro" id="IPR019734">
    <property type="entry name" value="TPR_rpt"/>
</dbReference>
<dbReference type="EMBL" id="QKTX01000001">
    <property type="protein sequence ID" value="PZV87520.1"/>
    <property type="molecule type" value="Genomic_DNA"/>
</dbReference>
<dbReference type="Gene3D" id="1.25.40.10">
    <property type="entry name" value="Tetratricopeptide repeat domain"/>
    <property type="match status" value="3"/>
</dbReference>
<feature type="domain" description="Guanylate cyclase" evidence="5">
    <location>
        <begin position="11"/>
        <end position="118"/>
    </location>
</feature>
<dbReference type="Pfam" id="PF00211">
    <property type="entry name" value="Guanylate_cyc"/>
    <property type="match status" value="1"/>
</dbReference>
<dbReference type="OrthoDB" id="9779074at2"/>
<dbReference type="GO" id="GO:0035556">
    <property type="term" value="P:intracellular signal transduction"/>
    <property type="evidence" value="ECO:0007669"/>
    <property type="project" value="InterPro"/>
</dbReference>
<keyword evidence="4" id="KW-1133">Transmembrane helix</keyword>
<dbReference type="PANTHER" id="PTHR44858:SF1">
    <property type="entry name" value="UDP-N-ACETYLGLUCOSAMINE--PEPTIDE N-ACETYLGLUCOSAMINYLTRANSFERASE SPINDLY-RELATED"/>
    <property type="match status" value="1"/>
</dbReference>
<keyword evidence="4" id="KW-0812">Transmembrane</keyword>
<dbReference type="SMART" id="SM00044">
    <property type="entry name" value="CYCc"/>
    <property type="match status" value="1"/>
</dbReference>
<gene>
    <name evidence="6" type="ORF">CLV31_101397</name>
</gene>
<dbReference type="InterPro" id="IPR029787">
    <property type="entry name" value="Nucleotide_cyclase"/>
</dbReference>
<evidence type="ECO:0000313" key="6">
    <source>
        <dbReference type="EMBL" id="PZV87520.1"/>
    </source>
</evidence>
<dbReference type="Pfam" id="PF13181">
    <property type="entry name" value="TPR_8"/>
    <property type="match status" value="1"/>
</dbReference>